<feature type="compositionally biased region" description="Polar residues" evidence="2">
    <location>
        <begin position="353"/>
        <end position="376"/>
    </location>
</feature>
<feature type="region of interest" description="Disordered" evidence="2">
    <location>
        <begin position="202"/>
        <end position="285"/>
    </location>
</feature>
<feature type="region of interest" description="Disordered" evidence="2">
    <location>
        <begin position="1"/>
        <end position="24"/>
    </location>
</feature>
<feature type="compositionally biased region" description="Basic and acidic residues" evidence="2">
    <location>
        <begin position="326"/>
        <end position="352"/>
    </location>
</feature>
<name>A0A6J5XX89_PRUAR</name>
<gene>
    <name evidence="3" type="ORF">ORAREDHAP_LOCUS43274</name>
</gene>
<reference evidence="4" key="1">
    <citation type="journal article" date="2020" name="Genome Biol.">
        <title>Gamete binning: chromosome-level and haplotype-resolved genome assembly enabled by high-throughput single-cell sequencing of gamete genomes.</title>
        <authorList>
            <person name="Campoy J.A."/>
            <person name="Sun H."/>
            <person name="Goel M."/>
            <person name="Jiao W.-B."/>
            <person name="Folz-Donahue K."/>
            <person name="Wang N."/>
            <person name="Rubio M."/>
            <person name="Liu C."/>
            <person name="Kukat C."/>
            <person name="Ruiz D."/>
            <person name="Huettel B."/>
            <person name="Schneeberger K."/>
        </authorList>
    </citation>
    <scope>NUCLEOTIDE SEQUENCE [LARGE SCALE GENOMIC DNA]</scope>
    <source>
        <strain evidence="4">cv. Rojo Pasion</strain>
    </source>
</reference>
<feature type="coiled-coil region" evidence="1">
    <location>
        <begin position="84"/>
        <end position="111"/>
    </location>
</feature>
<accession>A0A6J5XX89</accession>
<keyword evidence="4" id="KW-1185">Reference proteome</keyword>
<dbReference type="InterPro" id="IPR004158">
    <property type="entry name" value="DUF247_pln"/>
</dbReference>
<dbReference type="PANTHER" id="PTHR31170:SF25">
    <property type="entry name" value="BNAA09G04570D PROTEIN"/>
    <property type="match status" value="1"/>
</dbReference>
<feature type="region of interest" description="Disordered" evidence="2">
    <location>
        <begin position="300"/>
        <end position="381"/>
    </location>
</feature>
<organism evidence="3 4">
    <name type="scientific">Prunus armeniaca</name>
    <name type="common">Apricot</name>
    <name type="synonym">Armeniaca vulgaris</name>
    <dbReference type="NCBI Taxonomy" id="36596"/>
    <lineage>
        <taxon>Eukaryota</taxon>
        <taxon>Viridiplantae</taxon>
        <taxon>Streptophyta</taxon>
        <taxon>Embryophyta</taxon>
        <taxon>Tracheophyta</taxon>
        <taxon>Spermatophyta</taxon>
        <taxon>Magnoliopsida</taxon>
        <taxon>eudicotyledons</taxon>
        <taxon>Gunneridae</taxon>
        <taxon>Pentapetalae</taxon>
        <taxon>rosids</taxon>
        <taxon>fabids</taxon>
        <taxon>Rosales</taxon>
        <taxon>Rosaceae</taxon>
        <taxon>Amygdaloideae</taxon>
        <taxon>Amygdaleae</taxon>
        <taxon>Prunus</taxon>
    </lineage>
</organism>
<dbReference type="PANTHER" id="PTHR31170">
    <property type="entry name" value="BNAC04G53230D PROTEIN"/>
    <property type="match status" value="1"/>
</dbReference>
<evidence type="ECO:0000256" key="2">
    <source>
        <dbReference type="SAM" id="MobiDB-lite"/>
    </source>
</evidence>
<dbReference type="EMBL" id="CAEKKB010000007">
    <property type="protein sequence ID" value="CAB4316873.1"/>
    <property type="molecule type" value="Genomic_DNA"/>
</dbReference>
<dbReference type="OrthoDB" id="1849062at2759"/>
<dbReference type="Pfam" id="PF03140">
    <property type="entry name" value="DUF247"/>
    <property type="match status" value="2"/>
</dbReference>
<evidence type="ECO:0000313" key="4">
    <source>
        <dbReference type="Proteomes" id="UP000507245"/>
    </source>
</evidence>
<feature type="compositionally biased region" description="Basic and acidic residues" evidence="2">
    <location>
        <begin position="202"/>
        <end position="245"/>
    </location>
</feature>
<keyword evidence="1" id="KW-0175">Coiled coil</keyword>
<dbReference type="AlphaFoldDB" id="A0A6J5XX89"/>
<sequence>MGDVRESRKEKRFKKLRDAPKSLIPSSQPKIQKVPFMLRDHKNFDKYYVPRAVAIGPFHHGNPRCKLAQKYKLMLTSKFAKFVGQKEEDLYKKIEEKIKELRECYVKEATEDIDDDKLAWMLFLDGCSTLQFIYSLMNKHEEFEIKRDQVAFAQQDLFLLENQIPYQVLELLMSSSKSNKREDLKCAIESFVQMHIIVPIEKQSKGQEQKRQPEITENREQKHQPDTTASTEHKVDITENAETKQQEGLTTDTDQKQQPGVTTDANQKQQPGVTTDANQKQQPKEPIHLLDLLRKRILGPPKKDVQQPGVTTDANQKQQPVVTRSTEQKQEPDTTASTEHKVDITENAETKQQEGLTTDTDQKQQPGVTTDANQKQQPKEPTHLLDLLCKRILGPPKKDAPKKEVEESPKQTFRNVQELSAAGIHFQPSKTNFLGDISFKSHCFAGFLSLPPISVDDSTGPKFRNLIAYEMCPDFQNDYGVTSYIGFLDALIDHADDVKKLRSASVLFNFLGSDKEVAQLFNEIGTDLVPNIAIYLSVKAELEKHYKTKWKTWMSQFCHDHFSSPWTILAFLGVLSALGLSGIQTWYTVASQPSPCAST</sequence>
<proteinExistence type="predicted"/>
<protein>
    <submittedName>
        <fullName evidence="3">Uncharacterized protein</fullName>
    </submittedName>
</protein>
<feature type="compositionally biased region" description="Polar residues" evidence="2">
    <location>
        <begin position="246"/>
        <end position="281"/>
    </location>
</feature>
<dbReference type="Proteomes" id="UP000507245">
    <property type="component" value="Unassembled WGS sequence"/>
</dbReference>
<evidence type="ECO:0000313" key="3">
    <source>
        <dbReference type="EMBL" id="CAB4316873.1"/>
    </source>
</evidence>
<feature type="compositionally biased region" description="Polar residues" evidence="2">
    <location>
        <begin position="308"/>
        <end position="325"/>
    </location>
</feature>
<evidence type="ECO:0000256" key="1">
    <source>
        <dbReference type="SAM" id="Coils"/>
    </source>
</evidence>